<sequence>MLIRSIEQFLRVHDMPPTKFGRLAAHDPRFVLDLRMGREPRGQTEARIRGFMSGFEAACGESSRESLHVQ</sequence>
<reference evidence="1 2" key="1">
    <citation type="submission" date="2019-12" db="EMBL/GenBank/DDBJ databases">
        <title>Genomic-based taxomic classification of the family Erythrobacteraceae.</title>
        <authorList>
            <person name="Xu L."/>
        </authorList>
    </citation>
    <scope>NUCLEOTIDE SEQUENCE [LARGE SCALE GENOMIC DNA]</scope>
    <source>
        <strain evidence="1 2">DSM 17792</strain>
    </source>
</reference>
<gene>
    <name evidence="1" type="ORF">GRI69_01680</name>
</gene>
<keyword evidence="2" id="KW-1185">Reference proteome</keyword>
<dbReference type="RefSeq" id="WP_160726582.1">
    <property type="nucleotide sequence ID" value="NZ_WTYC01000001.1"/>
</dbReference>
<dbReference type="AlphaFoldDB" id="A0A844XLT6"/>
<name>A0A844XLT6_9SPHN</name>
<dbReference type="Proteomes" id="UP000448199">
    <property type="component" value="Unassembled WGS sequence"/>
</dbReference>
<protein>
    <submittedName>
        <fullName evidence="1">Uncharacterized protein</fullName>
    </submittedName>
</protein>
<comment type="caution">
    <text evidence="1">The sequence shown here is derived from an EMBL/GenBank/DDBJ whole genome shotgun (WGS) entry which is preliminary data.</text>
</comment>
<accession>A0A844XLT6</accession>
<dbReference type="OrthoDB" id="7376075at2"/>
<organism evidence="1 2">
    <name type="scientific">Qipengyuania vulgaris</name>
    <dbReference type="NCBI Taxonomy" id="291985"/>
    <lineage>
        <taxon>Bacteria</taxon>
        <taxon>Pseudomonadati</taxon>
        <taxon>Pseudomonadota</taxon>
        <taxon>Alphaproteobacteria</taxon>
        <taxon>Sphingomonadales</taxon>
        <taxon>Erythrobacteraceae</taxon>
        <taxon>Qipengyuania</taxon>
    </lineage>
</organism>
<evidence type="ECO:0000313" key="1">
    <source>
        <dbReference type="EMBL" id="MXO46971.1"/>
    </source>
</evidence>
<proteinExistence type="predicted"/>
<evidence type="ECO:0000313" key="2">
    <source>
        <dbReference type="Proteomes" id="UP000448199"/>
    </source>
</evidence>
<dbReference type="EMBL" id="WTYC01000001">
    <property type="protein sequence ID" value="MXO46971.1"/>
    <property type="molecule type" value="Genomic_DNA"/>
</dbReference>